<dbReference type="Gene3D" id="3.40.50.10490">
    <property type="entry name" value="Glucose-6-phosphate isomerase like protein, domain 1"/>
    <property type="match status" value="1"/>
</dbReference>
<accession>A0ABQ5UT88</accession>
<gene>
    <name evidence="5" type="primary">rpsB</name>
    <name evidence="7" type="ORF">GCM10007879_27480</name>
</gene>
<dbReference type="InterPro" id="IPR018130">
    <property type="entry name" value="Ribosomal_uS2_CS"/>
</dbReference>
<dbReference type="InterPro" id="IPR005706">
    <property type="entry name" value="Ribosomal_uS2_bac/mit/plastid"/>
</dbReference>
<dbReference type="PANTHER" id="PTHR12534:SF0">
    <property type="entry name" value="SMALL RIBOSOMAL SUBUNIT PROTEIN US2M"/>
    <property type="match status" value="1"/>
</dbReference>
<dbReference type="PROSITE" id="PS00963">
    <property type="entry name" value="RIBOSOMAL_S2_2"/>
    <property type="match status" value="1"/>
</dbReference>
<evidence type="ECO:0000313" key="7">
    <source>
        <dbReference type="EMBL" id="GLQ18499.1"/>
    </source>
</evidence>
<dbReference type="CDD" id="cd01425">
    <property type="entry name" value="RPS2"/>
    <property type="match status" value="1"/>
</dbReference>
<evidence type="ECO:0000256" key="2">
    <source>
        <dbReference type="ARBA" id="ARBA00022980"/>
    </source>
</evidence>
<organism evidence="7 8">
    <name type="scientific">Maritalea porphyrae</name>
    <dbReference type="NCBI Taxonomy" id="880732"/>
    <lineage>
        <taxon>Bacteria</taxon>
        <taxon>Pseudomonadati</taxon>
        <taxon>Pseudomonadota</taxon>
        <taxon>Alphaproteobacteria</taxon>
        <taxon>Hyphomicrobiales</taxon>
        <taxon>Devosiaceae</taxon>
        <taxon>Maritalea</taxon>
    </lineage>
</organism>
<comment type="similarity">
    <text evidence="1 5 6">Belongs to the universal ribosomal protein uS2 family.</text>
</comment>
<dbReference type="InterPro" id="IPR001865">
    <property type="entry name" value="Ribosomal_uS2"/>
</dbReference>
<dbReference type="SUPFAM" id="SSF52313">
    <property type="entry name" value="Ribosomal protein S2"/>
    <property type="match status" value="1"/>
</dbReference>
<evidence type="ECO:0000256" key="4">
    <source>
        <dbReference type="ARBA" id="ARBA00035256"/>
    </source>
</evidence>
<dbReference type="Proteomes" id="UP001161405">
    <property type="component" value="Unassembled WGS sequence"/>
</dbReference>
<reference evidence="7" key="2">
    <citation type="submission" date="2023-01" db="EMBL/GenBank/DDBJ databases">
        <title>Draft genome sequence of Maritalea porphyrae strain NBRC 107169.</title>
        <authorList>
            <person name="Sun Q."/>
            <person name="Mori K."/>
        </authorList>
    </citation>
    <scope>NUCLEOTIDE SEQUENCE</scope>
    <source>
        <strain evidence="7">NBRC 107169</strain>
    </source>
</reference>
<dbReference type="HAMAP" id="MF_00291_B">
    <property type="entry name" value="Ribosomal_uS2_B"/>
    <property type="match status" value="1"/>
</dbReference>
<dbReference type="Gene3D" id="1.10.287.610">
    <property type="entry name" value="Helix hairpin bin"/>
    <property type="match status" value="1"/>
</dbReference>
<evidence type="ECO:0000256" key="3">
    <source>
        <dbReference type="ARBA" id="ARBA00023274"/>
    </source>
</evidence>
<dbReference type="PROSITE" id="PS00962">
    <property type="entry name" value="RIBOSOMAL_S2_1"/>
    <property type="match status" value="1"/>
</dbReference>
<name>A0ABQ5UT88_9HYPH</name>
<dbReference type="PANTHER" id="PTHR12534">
    <property type="entry name" value="30S RIBOSOMAL PROTEIN S2 PROKARYOTIC AND ORGANELLAR"/>
    <property type="match status" value="1"/>
</dbReference>
<keyword evidence="2 5" id="KW-0689">Ribosomal protein</keyword>
<dbReference type="RefSeq" id="WP_284365478.1">
    <property type="nucleotide sequence ID" value="NZ_BSNI01000002.1"/>
</dbReference>
<dbReference type="Pfam" id="PF00318">
    <property type="entry name" value="Ribosomal_S2"/>
    <property type="match status" value="1"/>
</dbReference>
<evidence type="ECO:0000256" key="1">
    <source>
        <dbReference type="ARBA" id="ARBA00006242"/>
    </source>
</evidence>
<dbReference type="InterPro" id="IPR023591">
    <property type="entry name" value="Ribosomal_uS2_flav_dom_sf"/>
</dbReference>
<sequence>MALPDFSMRQLLEAGVHFGHQKHRWNPKMEKFIFGVRNDIHILDLGQTVPALHRALQMVSDTVAEGGRVLFVGTKRQAAPVVAEAAQQCAQYYVNSRWLGGMLTNWQTISKSIARLRELEENQDLAGLTKKERLQRSREQERLERDLGGIKDMGNVPNLLFVIDTNKEAIALHEARRLGIPVIAISDTNCDPESVDLPIPGNDDAARAIELYCSLVSKAALDGISRSSSQFGVDLGEAVEVQEEPVLEAVAEEAPAVEAAPAAEEVAADAPLFAKPEGEADDLKKISGVGPVLEGKLNELGIYTYAQVAAFTAEDIANVDERLSFKGRIERDGWLGQAAELAKSAS</sequence>
<evidence type="ECO:0000313" key="8">
    <source>
        <dbReference type="Proteomes" id="UP001161405"/>
    </source>
</evidence>
<comment type="caution">
    <text evidence="7">The sequence shown here is derived from an EMBL/GenBank/DDBJ whole genome shotgun (WGS) entry which is preliminary data.</text>
</comment>
<proteinExistence type="inferred from homology"/>
<reference evidence="7" key="1">
    <citation type="journal article" date="2014" name="Int. J. Syst. Evol. Microbiol.">
        <title>Complete genome of a new Firmicutes species belonging to the dominant human colonic microbiota ('Ruminococcus bicirculans') reveals two chromosomes and a selective capacity to utilize plant glucans.</title>
        <authorList>
            <consortium name="NISC Comparative Sequencing Program"/>
            <person name="Wegmann U."/>
            <person name="Louis P."/>
            <person name="Goesmann A."/>
            <person name="Henrissat B."/>
            <person name="Duncan S.H."/>
            <person name="Flint H.J."/>
        </authorList>
    </citation>
    <scope>NUCLEOTIDE SEQUENCE</scope>
    <source>
        <strain evidence="7">NBRC 107169</strain>
    </source>
</reference>
<protein>
    <recommendedName>
        <fullName evidence="4 5">Small ribosomal subunit protein uS2</fullName>
    </recommendedName>
</protein>
<dbReference type="Gene3D" id="1.10.150.20">
    <property type="entry name" value="5' to 3' exonuclease, C-terminal subdomain"/>
    <property type="match status" value="1"/>
</dbReference>
<keyword evidence="3 5" id="KW-0687">Ribonucleoprotein</keyword>
<evidence type="ECO:0000256" key="6">
    <source>
        <dbReference type="RuleBase" id="RU003631"/>
    </source>
</evidence>
<dbReference type="NCBIfam" id="TIGR01011">
    <property type="entry name" value="rpsB_bact"/>
    <property type="match status" value="1"/>
</dbReference>
<keyword evidence="8" id="KW-1185">Reference proteome</keyword>
<evidence type="ECO:0000256" key="5">
    <source>
        <dbReference type="HAMAP-Rule" id="MF_00291"/>
    </source>
</evidence>
<dbReference type="EMBL" id="BSNI01000002">
    <property type="protein sequence ID" value="GLQ18499.1"/>
    <property type="molecule type" value="Genomic_DNA"/>
</dbReference>
<dbReference type="PRINTS" id="PR00395">
    <property type="entry name" value="RIBOSOMALS2"/>
</dbReference>